<evidence type="ECO:0000313" key="2">
    <source>
        <dbReference type="EMBL" id="KAJ1120576.1"/>
    </source>
</evidence>
<dbReference type="AlphaFoldDB" id="A0AAV7NWZ8"/>
<dbReference type="InterPro" id="IPR006202">
    <property type="entry name" value="Neur_chan_lig-bd"/>
</dbReference>
<dbReference type="Pfam" id="PF02931">
    <property type="entry name" value="Neur_chan_LBD"/>
    <property type="match status" value="1"/>
</dbReference>
<gene>
    <name evidence="2" type="ORF">NDU88_008739</name>
</gene>
<evidence type="ECO:0000313" key="3">
    <source>
        <dbReference type="Proteomes" id="UP001066276"/>
    </source>
</evidence>
<feature type="domain" description="Neurotransmitter-gated ion-channel ligand-binding" evidence="1">
    <location>
        <begin position="13"/>
        <end position="55"/>
    </location>
</feature>
<accession>A0AAV7NWZ8</accession>
<dbReference type="SUPFAM" id="SSF63712">
    <property type="entry name" value="Nicotinic receptor ligand binding domain-like"/>
    <property type="match status" value="1"/>
</dbReference>
<protein>
    <recommendedName>
        <fullName evidence="1">Neurotransmitter-gated ion-channel ligand-binding domain-containing protein</fullName>
    </recommendedName>
</protein>
<organism evidence="2 3">
    <name type="scientific">Pleurodeles waltl</name>
    <name type="common">Iberian ribbed newt</name>
    <dbReference type="NCBI Taxonomy" id="8319"/>
    <lineage>
        <taxon>Eukaryota</taxon>
        <taxon>Metazoa</taxon>
        <taxon>Chordata</taxon>
        <taxon>Craniata</taxon>
        <taxon>Vertebrata</taxon>
        <taxon>Euteleostomi</taxon>
        <taxon>Amphibia</taxon>
        <taxon>Batrachia</taxon>
        <taxon>Caudata</taxon>
        <taxon>Salamandroidea</taxon>
        <taxon>Salamandridae</taxon>
        <taxon>Pleurodelinae</taxon>
        <taxon>Pleurodeles</taxon>
    </lineage>
</organism>
<dbReference type="InterPro" id="IPR036734">
    <property type="entry name" value="Neur_chan_lig-bd_sf"/>
</dbReference>
<evidence type="ECO:0000259" key="1">
    <source>
        <dbReference type="Pfam" id="PF02931"/>
    </source>
</evidence>
<dbReference type="GO" id="GO:0005230">
    <property type="term" value="F:extracellular ligand-gated monoatomic ion channel activity"/>
    <property type="evidence" value="ECO:0007669"/>
    <property type="project" value="InterPro"/>
</dbReference>
<sequence>MFGCLGAQGKYAYKLMKDLFANYSNALRPVEDMDKSMNVTLQITLSQIIDMVSVERRVRDLSGQKKDTSVFNFKSFLTC</sequence>
<comment type="caution">
    <text evidence="2">The sequence shown here is derived from an EMBL/GenBank/DDBJ whole genome shotgun (WGS) entry which is preliminary data.</text>
</comment>
<keyword evidence="3" id="KW-1185">Reference proteome</keyword>
<dbReference type="Proteomes" id="UP001066276">
    <property type="component" value="Chromosome 8"/>
</dbReference>
<dbReference type="EMBL" id="JANPWB010000012">
    <property type="protein sequence ID" value="KAJ1120576.1"/>
    <property type="molecule type" value="Genomic_DNA"/>
</dbReference>
<dbReference type="GO" id="GO:0016020">
    <property type="term" value="C:membrane"/>
    <property type="evidence" value="ECO:0007669"/>
    <property type="project" value="InterPro"/>
</dbReference>
<dbReference type="Gene3D" id="2.70.170.10">
    <property type="entry name" value="Neurotransmitter-gated ion-channel ligand-binding domain"/>
    <property type="match status" value="1"/>
</dbReference>
<name>A0AAV7NWZ8_PLEWA</name>
<reference evidence="2" key="1">
    <citation type="journal article" date="2022" name="bioRxiv">
        <title>Sequencing and chromosome-scale assembly of the giantPleurodeles waltlgenome.</title>
        <authorList>
            <person name="Brown T."/>
            <person name="Elewa A."/>
            <person name="Iarovenko S."/>
            <person name="Subramanian E."/>
            <person name="Araus A.J."/>
            <person name="Petzold A."/>
            <person name="Susuki M."/>
            <person name="Suzuki K.-i.T."/>
            <person name="Hayashi T."/>
            <person name="Toyoda A."/>
            <person name="Oliveira C."/>
            <person name="Osipova E."/>
            <person name="Leigh N.D."/>
            <person name="Simon A."/>
            <person name="Yun M.H."/>
        </authorList>
    </citation>
    <scope>NUCLEOTIDE SEQUENCE</scope>
    <source>
        <strain evidence="2">20211129_DDA</strain>
        <tissue evidence="2">Liver</tissue>
    </source>
</reference>
<proteinExistence type="predicted"/>